<dbReference type="Pfam" id="PF00106">
    <property type="entry name" value="adh_short"/>
    <property type="match status" value="1"/>
</dbReference>
<dbReference type="OrthoDB" id="1933717at2759"/>
<dbReference type="PANTHER" id="PTHR43115:SF4">
    <property type="entry name" value="DEHYDROGENASE_REDUCTASE SDR FAMILY MEMBER 11"/>
    <property type="match status" value="1"/>
</dbReference>
<dbReference type="InterPro" id="IPR002347">
    <property type="entry name" value="SDR_fam"/>
</dbReference>
<accession>A0A5N6K599</accession>
<comment type="similarity">
    <text evidence="1">Belongs to the short-chain dehydrogenases/reductases (SDR) family.</text>
</comment>
<protein>
    <submittedName>
        <fullName evidence="4">Uncharacterized protein</fullName>
    </submittedName>
</protein>
<dbReference type="PRINTS" id="PR00081">
    <property type="entry name" value="GDHRDH"/>
</dbReference>
<name>A0A5N6K599_MONLA</name>
<dbReference type="PANTHER" id="PTHR43115">
    <property type="entry name" value="DEHYDROGENASE/REDUCTASE SDR FAMILY MEMBER 11"/>
    <property type="match status" value="1"/>
</dbReference>
<feature type="region of interest" description="Disordered" evidence="3">
    <location>
        <begin position="1"/>
        <end position="20"/>
    </location>
</feature>
<dbReference type="SUPFAM" id="SSF51735">
    <property type="entry name" value="NAD(P)-binding Rossmann-fold domains"/>
    <property type="match status" value="1"/>
</dbReference>
<dbReference type="GO" id="GO:0016491">
    <property type="term" value="F:oxidoreductase activity"/>
    <property type="evidence" value="ECO:0007669"/>
    <property type="project" value="UniProtKB-KW"/>
</dbReference>
<dbReference type="Proteomes" id="UP000326757">
    <property type="component" value="Unassembled WGS sequence"/>
</dbReference>
<dbReference type="EMBL" id="VIGI01000007">
    <property type="protein sequence ID" value="KAB8297744.1"/>
    <property type="molecule type" value="Genomic_DNA"/>
</dbReference>
<dbReference type="Gene3D" id="3.40.50.720">
    <property type="entry name" value="NAD(P)-binding Rossmann-like Domain"/>
    <property type="match status" value="1"/>
</dbReference>
<keyword evidence="5" id="KW-1185">Reference proteome</keyword>
<evidence type="ECO:0000256" key="3">
    <source>
        <dbReference type="SAM" id="MobiDB-lite"/>
    </source>
</evidence>
<evidence type="ECO:0000313" key="4">
    <source>
        <dbReference type="EMBL" id="KAB8297744.1"/>
    </source>
</evidence>
<comment type="caution">
    <text evidence="4">The sequence shown here is derived from an EMBL/GenBank/DDBJ whole genome shotgun (WGS) entry which is preliminary data.</text>
</comment>
<keyword evidence="2" id="KW-0560">Oxidoreductase</keyword>
<evidence type="ECO:0000256" key="1">
    <source>
        <dbReference type="ARBA" id="ARBA00006484"/>
    </source>
</evidence>
<sequence length="297" mass="32065">MNTITPTRHHTLTPSTTPTNNPLPTPFTVCIIGASTGIGEHIAYSYAQAGATGLILASRSPADLALVAQKARSLYPPSPHLQPHIATFPCDISSEANISDLSLFIQNTFPRLDICVVNAGYAGPVTLEVTEGDPAWFRQNFDVNVLGAYYCARYLVPILVGGDEGARGFIQIGSLAAGLVEGPIANTGYCVSKFAQSRLVEMVGRQFGGRGVVAAVVHPGAVATRMAAGNTPEVFLEYLVDSVDLCGGFCVWLSKNIKDLKWLNGRFLDARWDVDELLQRKDDIVEKDLLKWTLRTS</sequence>
<proteinExistence type="inferred from homology"/>
<dbReference type="InterPro" id="IPR036291">
    <property type="entry name" value="NAD(P)-bd_dom_sf"/>
</dbReference>
<reference evidence="4 5" key="1">
    <citation type="submission" date="2019-06" db="EMBL/GenBank/DDBJ databases">
        <title>Genome Sequence of the Brown Rot Fungal Pathogen Monilinia laxa.</title>
        <authorList>
            <person name="De Miccolis Angelini R.M."/>
            <person name="Landi L."/>
            <person name="Abate D."/>
            <person name="Pollastro S."/>
            <person name="Romanazzi G."/>
            <person name="Faretra F."/>
        </authorList>
    </citation>
    <scope>NUCLEOTIDE SEQUENCE [LARGE SCALE GENOMIC DNA]</scope>
    <source>
        <strain evidence="4 5">Mlax316</strain>
    </source>
</reference>
<dbReference type="AlphaFoldDB" id="A0A5N6K599"/>
<evidence type="ECO:0000256" key="2">
    <source>
        <dbReference type="ARBA" id="ARBA00023002"/>
    </source>
</evidence>
<gene>
    <name evidence="4" type="ORF">EYC80_001546</name>
</gene>
<dbReference type="CDD" id="cd05233">
    <property type="entry name" value="SDR_c"/>
    <property type="match status" value="1"/>
</dbReference>
<evidence type="ECO:0000313" key="5">
    <source>
        <dbReference type="Proteomes" id="UP000326757"/>
    </source>
</evidence>
<organism evidence="4 5">
    <name type="scientific">Monilinia laxa</name>
    <name type="common">Brown rot fungus</name>
    <name type="synonym">Sclerotinia laxa</name>
    <dbReference type="NCBI Taxonomy" id="61186"/>
    <lineage>
        <taxon>Eukaryota</taxon>
        <taxon>Fungi</taxon>
        <taxon>Dikarya</taxon>
        <taxon>Ascomycota</taxon>
        <taxon>Pezizomycotina</taxon>
        <taxon>Leotiomycetes</taxon>
        <taxon>Helotiales</taxon>
        <taxon>Sclerotiniaceae</taxon>
        <taxon>Monilinia</taxon>
    </lineage>
</organism>